<feature type="compositionally biased region" description="Pro residues" evidence="1">
    <location>
        <begin position="325"/>
        <end position="341"/>
    </location>
</feature>
<dbReference type="eggNOG" id="COG0508">
    <property type="taxonomic scope" value="Bacteria"/>
</dbReference>
<dbReference type="Proteomes" id="UP000010471">
    <property type="component" value="Chromosome"/>
</dbReference>
<sequence length="641" mass="69803">MGKNRWWITGRVLVSFLMAAVLAWSLVGCSSFRGSSSSRIETSPSLNSDAAKPQFTGQLSEVAPPPAIQKLSQSLEAYQPQVAILTPRADQVLQDTSVSVQFQVQDLPLFKDPDLGLGPHLNVILDNQPYQAVYDLDHPIVFEDLAPGTHTLRVFASRPWHESFKNEGAYAQTTFHVFTKSTDNNPEPAIPLLTYSRPTGSYGAEPIMLDFYLTNAPLHLVAQENPDDDIADWRIRVTINGESFVLDRWQPIYLKGFKRGKNWVKLEFLDEQGNPVKNVFNNTVRLISYEPKGKDTLSKLVRGEISADAARGIVTSGYQTTPTLTPAPSPLPTVTPEPIPSTEPSVEETPTPELETPLAEPTPSVESPTTSSESPSPVEEPTSTEQAPPSEPVTEPKSRFGSFFNRFRRPSVAPSPLPEQSELEVPTNEPVIVPEETEPMPEPEVSPTPTESPSAVEEPTPIESPSAVEEPTPTEEATPTTPVTEPKPKFGSFFNRFRRPAATPSEQPAIPEVLDAPSSEPVVVPEQTEPPASEEEPTIPPELTEPELEPTPVITPVPIRPIQPEKSLTDDLLKGDQSPATNGATPTPNSELPPTLPEIVGTPEPKLSQPEVSPSPKSEAPASEAQVTDLPLGEETIPETR</sequence>
<accession>K9WA98</accession>
<dbReference type="STRING" id="1173027.Mic7113_0519"/>
<protein>
    <recommendedName>
        <fullName evidence="4">FHA domain containing protein</fullName>
    </recommendedName>
</protein>
<feature type="compositionally biased region" description="Low complexity" evidence="1">
    <location>
        <begin position="610"/>
        <end position="625"/>
    </location>
</feature>
<feature type="region of interest" description="Disordered" evidence="1">
    <location>
        <begin position="316"/>
        <end position="641"/>
    </location>
</feature>
<evidence type="ECO:0000313" key="2">
    <source>
        <dbReference type="EMBL" id="AFZ16437.1"/>
    </source>
</evidence>
<reference evidence="2 3" key="1">
    <citation type="submission" date="2012-06" db="EMBL/GenBank/DDBJ databases">
        <title>Finished chromosome of genome of Microcoleus sp. PCC 7113.</title>
        <authorList>
            <consortium name="US DOE Joint Genome Institute"/>
            <person name="Gugger M."/>
            <person name="Coursin T."/>
            <person name="Rippka R."/>
            <person name="Tandeau De Marsac N."/>
            <person name="Huntemann M."/>
            <person name="Wei C.-L."/>
            <person name="Han J."/>
            <person name="Detter J.C."/>
            <person name="Han C."/>
            <person name="Tapia R."/>
            <person name="Chen A."/>
            <person name="Kyrpides N."/>
            <person name="Mavromatis K."/>
            <person name="Markowitz V."/>
            <person name="Szeto E."/>
            <person name="Ivanova N."/>
            <person name="Pagani I."/>
            <person name="Pati A."/>
            <person name="Goodwin L."/>
            <person name="Nordberg H.P."/>
            <person name="Cantor M.N."/>
            <person name="Hua S.X."/>
            <person name="Woyke T."/>
            <person name="Kerfeld C.A."/>
        </authorList>
    </citation>
    <scope>NUCLEOTIDE SEQUENCE [LARGE SCALE GENOMIC DNA]</scope>
    <source>
        <strain evidence="2 3">PCC 7113</strain>
    </source>
</reference>
<evidence type="ECO:0008006" key="4">
    <source>
        <dbReference type="Google" id="ProtNLM"/>
    </source>
</evidence>
<dbReference type="HOGENOM" id="CLU_021297_1_1_3"/>
<dbReference type="AlphaFoldDB" id="K9WA98"/>
<feature type="compositionally biased region" description="Low complexity" evidence="1">
    <location>
        <begin position="517"/>
        <end position="531"/>
    </location>
</feature>
<feature type="compositionally biased region" description="Polar residues" evidence="1">
    <location>
        <begin position="578"/>
        <end position="592"/>
    </location>
</feature>
<gene>
    <name evidence="2" type="ORF">Mic7113_0519</name>
</gene>
<organism evidence="2 3">
    <name type="scientific">Allocoleopsis franciscana PCC 7113</name>
    <dbReference type="NCBI Taxonomy" id="1173027"/>
    <lineage>
        <taxon>Bacteria</taxon>
        <taxon>Bacillati</taxon>
        <taxon>Cyanobacteriota</taxon>
        <taxon>Cyanophyceae</taxon>
        <taxon>Coleofasciculales</taxon>
        <taxon>Coleofasciculaceae</taxon>
        <taxon>Allocoleopsis</taxon>
        <taxon>Allocoleopsis franciscana</taxon>
    </lineage>
</organism>
<feature type="compositionally biased region" description="Low complexity" evidence="1">
    <location>
        <begin position="424"/>
        <end position="434"/>
    </location>
</feature>
<dbReference type="PATRIC" id="fig|1173027.3.peg.572"/>
<evidence type="ECO:0000256" key="1">
    <source>
        <dbReference type="SAM" id="MobiDB-lite"/>
    </source>
</evidence>
<name>K9WA98_9CYAN</name>
<keyword evidence="3" id="KW-1185">Reference proteome</keyword>
<dbReference type="EMBL" id="CP003630">
    <property type="protein sequence ID" value="AFZ16437.1"/>
    <property type="molecule type" value="Genomic_DNA"/>
</dbReference>
<proteinExistence type="predicted"/>
<feature type="compositionally biased region" description="Low complexity" evidence="1">
    <location>
        <begin position="342"/>
        <end position="385"/>
    </location>
</feature>
<dbReference type="OrthoDB" id="421804at2"/>
<dbReference type="PROSITE" id="PS51257">
    <property type="entry name" value="PROKAR_LIPOPROTEIN"/>
    <property type="match status" value="1"/>
</dbReference>
<feature type="compositionally biased region" description="Low complexity" evidence="1">
    <location>
        <begin position="447"/>
        <end position="484"/>
    </location>
</feature>
<dbReference type="KEGG" id="mic:Mic7113_0519"/>
<evidence type="ECO:0000313" key="3">
    <source>
        <dbReference type="Proteomes" id="UP000010471"/>
    </source>
</evidence>